<reference evidence="2" key="1">
    <citation type="journal article" date="2020" name="Stud. Mycol.">
        <title>101 Dothideomycetes genomes: a test case for predicting lifestyles and emergence of pathogens.</title>
        <authorList>
            <person name="Haridas S."/>
            <person name="Albert R."/>
            <person name="Binder M."/>
            <person name="Bloem J."/>
            <person name="Labutti K."/>
            <person name="Salamov A."/>
            <person name="Andreopoulos B."/>
            <person name="Baker S."/>
            <person name="Barry K."/>
            <person name="Bills G."/>
            <person name="Bluhm B."/>
            <person name="Cannon C."/>
            <person name="Castanera R."/>
            <person name="Culley D."/>
            <person name="Daum C."/>
            <person name="Ezra D."/>
            <person name="Gonzalez J."/>
            <person name="Henrissat B."/>
            <person name="Kuo A."/>
            <person name="Liang C."/>
            <person name="Lipzen A."/>
            <person name="Lutzoni F."/>
            <person name="Magnuson J."/>
            <person name="Mondo S."/>
            <person name="Nolan M."/>
            <person name="Ohm R."/>
            <person name="Pangilinan J."/>
            <person name="Park H.-J."/>
            <person name="Ramirez L."/>
            <person name="Alfaro M."/>
            <person name="Sun H."/>
            <person name="Tritt A."/>
            <person name="Yoshinaga Y."/>
            <person name="Zwiers L.-H."/>
            <person name="Turgeon B."/>
            <person name="Goodwin S."/>
            <person name="Spatafora J."/>
            <person name="Crous P."/>
            <person name="Grigoriev I."/>
        </authorList>
    </citation>
    <scope>NUCLEOTIDE SEQUENCE</scope>
    <source>
        <strain evidence="2">CBS 627.86</strain>
    </source>
</reference>
<keyword evidence="1" id="KW-0732">Signal</keyword>
<dbReference type="EMBL" id="ML977369">
    <property type="protein sequence ID" value="KAF2105907.1"/>
    <property type="molecule type" value="Genomic_DNA"/>
</dbReference>
<gene>
    <name evidence="2" type="ORF">BDV96DRAFT_607827</name>
</gene>
<proteinExistence type="predicted"/>
<accession>A0A6A5YHS9</accession>
<dbReference type="OrthoDB" id="10534205at2759"/>
<name>A0A6A5YHS9_9PLEO</name>
<feature type="signal peptide" evidence="1">
    <location>
        <begin position="1"/>
        <end position="19"/>
    </location>
</feature>
<protein>
    <submittedName>
        <fullName evidence="2">Uncharacterized protein</fullName>
    </submittedName>
</protein>
<evidence type="ECO:0000256" key="1">
    <source>
        <dbReference type="SAM" id="SignalP"/>
    </source>
</evidence>
<evidence type="ECO:0000313" key="3">
    <source>
        <dbReference type="Proteomes" id="UP000799770"/>
    </source>
</evidence>
<keyword evidence="3" id="KW-1185">Reference proteome</keyword>
<organism evidence="2 3">
    <name type="scientific">Lophiotrema nucula</name>
    <dbReference type="NCBI Taxonomy" id="690887"/>
    <lineage>
        <taxon>Eukaryota</taxon>
        <taxon>Fungi</taxon>
        <taxon>Dikarya</taxon>
        <taxon>Ascomycota</taxon>
        <taxon>Pezizomycotina</taxon>
        <taxon>Dothideomycetes</taxon>
        <taxon>Pleosporomycetidae</taxon>
        <taxon>Pleosporales</taxon>
        <taxon>Lophiotremataceae</taxon>
        <taxon>Lophiotrema</taxon>
    </lineage>
</organism>
<evidence type="ECO:0000313" key="2">
    <source>
        <dbReference type="EMBL" id="KAF2105907.1"/>
    </source>
</evidence>
<dbReference type="AlphaFoldDB" id="A0A6A5YHS9"/>
<dbReference type="Proteomes" id="UP000799770">
    <property type="component" value="Unassembled WGS sequence"/>
</dbReference>
<sequence length="149" mass="16888">MRFFLLFVLLASFITLCQAKEGDTHCHDHDDADGRECDFTTKDNFLSATRTYCETFVPTITTPLNGERYYMKFKAPGGRVNWIASDVVFLGNIQIDNAVNNWSGKNFGYNFISYDRCMEYMPHIYDKCGGVGGKYETAWGSVSAICIKP</sequence>
<feature type="chain" id="PRO_5025681860" evidence="1">
    <location>
        <begin position="20"/>
        <end position="149"/>
    </location>
</feature>